<accession>A0A1X7U6V1</accession>
<sequence>MVLCGSEIRGGACSETRNGRITCRVTGSRQHSKDLLQGGLEIPCVLTFDTGDKDLISKIRKLLITTENFKIGDEPVIAETEIKSVETTGDSSKKRRIEIDCESYVPLNDDDEIWVRIEGIVLYMSGMNRLSGGLELTEAIINSAQKLLKSQFPTLQGLGLTFEDQPCIDWVDNYIQIAHCRGNHWIAISTIGCDINKIHVYDSLYSNVDTNTEHNIKTIFASDVSISLPSVQKQLGLKDCGVFAIAFATHLAYSTKCTNHTLLSEKQFRQDNMRSHLINCFMTRSMTEFF</sequence>
<proteinExistence type="predicted"/>
<dbReference type="SUPFAM" id="SSF54001">
    <property type="entry name" value="Cysteine proteinases"/>
    <property type="match status" value="1"/>
</dbReference>
<dbReference type="Gene3D" id="3.40.395.10">
    <property type="entry name" value="Adenoviral Proteinase, Chain A"/>
    <property type="match status" value="1"/>
</dbReference>
<dbReference type="InParanoid" id="A0A1X7U6V1"/>
<organism evidence="1">
    <name type="scientific">Amphimedon queenslandica</name>
    <name type="common">Sponge</name>
    <dbReference type="NCBI Taxonomy" id="400682"/>
    <lineage>
        <taxon>Eukaryota</taxon>
        <taxon>Metazoa</taxon>
        <taxon>Porifera</taxon>
        <taxon>Demospongiae</taxon>
        <taxon>Heteroscleromorpha</taxon>
        <taxon>Haplosclerida</taxon>
        <taxon>Niphatidae</taxon>
        <taxon>Amphimedon</taxon>
    </lineage>
</organism>
<dbReference type="OMA" id="HWIAIST"/>
<evidence type="ECO:0000313" key="1">
    <source>
        <dbReference type="EnsemblMetazoa" id="Aqu2.1.23181_001"/>
    </source>
</evidence>
<dbReference type="OrthoDB" id="5985686at2759"/>
<dbReference type="AlphaFoldDB" id="A0A1X7U6V1"/>
<reference evidence="1" key="1">
    <citation type="submission" date="2017-05" db="UniProtKB">
        <authorList>
            <consortium name="EnsemblMetazoa"/>
        </authorList>
    </citation>
    <scope>IDENTIFICATION</scope>
</reference>
<dbReference type="PANTHER" id="PTHR34718">
    <property type="entry name" value="PHD-TYPE DOMAIN-CONTAINING PROTEIN"/>
    <property type="match status" value="1"/>
</dbReference>
<dbReference type="InterPro" id="IPR038765">
    <property type="entry name" value="Papain-like_cys_pep_sf"/>
</dbReference>
<evidence type="ECO:0008006" key="2">
    <source>
        <dbReference type="Google" id="ProtNLM"/>
    </source>
</evidence>
<name>A0A1X7U6V1_AMPQE</name>
<dbReference type="PANTHER" id="PTHR34718:SF2">
    <property type="entry name" value="PHD-TYPE DOMAIN-CONTAINING PROTEIN"/>
    <property type="match status" value="1"/>
</dbReference>
<dbReference type="EnsemblMetazoa" id="Aqu2.1.23181_001">
    <property type="protein sequence ID" value="Aqu2.1.23181_001"/>
    <property type="gene ID" value="Aqu2.1.23181"/>
</dbReference>
<protein>
    <recommendedName>
        <fullName evidence="2">Ubiquitin-like protease family profile domain-containing protein</fullName>
    </recommendedName>
</protein>